<evidence type="ECO:0000313" key="2">
    <source>
        <dbReference type="Proteomes" id="UP000283655"/>
    </source>
</evidence>
<evidence type="ECO:0000313" key="1">
    <source>
        <dbReference type="EMBL" id="RJL50480.1"/>
    </source>
</evidence>
<accession>A0A419AUQ4</accession>
<gene>
    <name evidence="1" type="ORF">D5071_12900</name>
</gene>
<protein>
    <submittedName>
        <fullName evidence="1">Uncharacterized protein</fullName>
    </submittedName>
</protein>
<name>A0A419AUQ4_PECCA</name>
<dbReference type="EMBL" id="QZDH01000031">
    <property type="protein sequence ID" value="RJL50480.1"/>
    <property type="molecule type" value="Genomic_DNA"/>
</dbReference>
<dbReference type="RefSeq" id="WP_119873982.1">
    <property type="nucleotide sequence ID" value="NZ_QZDH01000031.1"/>
</dbReference>
<reference evidence="1 2" key="1">
    <citation type="submission" date="2018-09" db="EMBL/GenBank/DDBJ databases">
        <title>Phylogenetic diversity of Pectobacterium and Dickeya strains causing blackleg disease of potato in Morocco.</title>
        <authorList>
            <person name="Oulghazi S."/>
            <person name="Moumni M."/>
            <person name="Faure D."/>
        </authorList>
    </citation>
    <scope>NUCLEOTIDE SEQUENCE [LARGE SCALE GENOMIC DNA]</scope>
    <source>
        <strain evidence="1 2">S1.15.11.2D</strain>
    </source>
</reference>
<organism evidence="1 2">
    <name type="scientific">Pectobacterium carotovorum</name>
    <name type="common">Erwinia carotovora</name>
    <dbReference type="NCBI Taxonomy" id="554"/>
    <lineage>
        <taxon>Bacteria</taxon>
        <taxon>Pseudomonadati</taxon>
        <taxon>Pseudomonadota</taxon>
        <taxon>Gammaproteobacteria</taxon>
        <taxon>Enterobacterales</taxon>
        <taxon>Pectobacteriaceae</taxon>
        <taxon>Pectobacterium</taxon>
    </lineage>
</organism>
<dbReference type="Proteomes" id="UP000283655">
    <property type="component" value="Unassembled WGS sequence"/>
</dbReference>
<proteinExistence type="predicted"/>
<dbReference type="AlphaFoldDB" id="A0A419AUQ4"/>
<comment type="caution">
    <text evidence="1">The sequence shown here is derived from an EMBL/GenBank/DDBJ whole genome shotgun (WGS) entry which is preliminary data.</text>
</comment>
<sequence length="788" mass="88971">MKKHFEQFQTFITEQQTWFEQHLAADFAQSWDDSVWACGIKGSGWLRGNGNISLRFNEIRRIKGIEGFHTVDNDYSKFMKSMLVLVYQGRNRNISPAVAMATLMILKRWYHALVETTGQTHPVYLTTDVIRRAMDVLSAASTPGDPNTANYKGRCVSLQKLINHQALTLVTLQYVSDNQYTNQTNLTRKAQETIALKRQDKLVDMATEGEDSLITIRGFLNIVALIHRVESDAEKIALNCLLLLIITGFRSVEAFNLKQDALVKRHIDDSAARKRLKDKGLPDYFLGIRYVGVKGAGERTHWVEPLAVPLVENIFKAVKKLTDPMRRRLIYLREKEFSDYLPIGINALSDELIELDNVVEHMIQTTSNSRSRAGRRDKASKALANRGILPTKKVLGPQHSKSIYFAKNHLNHFIKTEFGITDVNVPCTHSWQESGKKYTVNYEDLLFLHVKGSLALRRTLLLIAVPIPLDNRVMSKFLGNSEPAGSVFSKYKLLEDDGTPTQMRTHIPRHNINTFLAIAEVSDHLQAMLMGRVDITQNRHYQHLALAERRKAASLIGFQSTSTALATEPHSPSVTTPLDIVKHTGHMVVTESMSLDNNIKTNLHTFDDRNDVAGFIEASFTDGLFEDVAAAFEEISNNEGPEQATEMVERHAVLHPLKFGSCTRAVNLWGCPYRLKCQSVAFCEHFTLTGRIDELPNLFAKKQALLQSHAKLTQLAKHQADYQSKLAQIEQSLQHLDAIQSQWLSRAEARRLVSTAYVLSGEIKVEGEIKTLAQLFALEHKKLTRGNL</sequence>